<sequence>MSDRPILETEHFYMLASIDPVVPVAGMVIPKRHSVDPFEMNGEEWADFANALAAAKAHFEDHKPAGFTLGWNVGAVGGQHVFHTHLHIIPRFEGEPNQGVGIRRIFRPADWRPAN</sequence>
<dbReference type="PROSITE" id="PS00892">
    <property type="entry name" value="HIT_1"/>
    <property type="match status" value="1"/>
</dbReference>
<dbReference type="PANTHER" id="PTHR42997:SF1">
    <property type="entry name" value="AP-4-A PHOSPHORYLASE"/>
    <property type="match status" value="1"/>
</dbReference>
<dbReference type="AlphaFoldDB" id="A0A0F5LDZ2"/>
<dbReference type="Proteomes" id="UP000033514">
    <property type="component" value="Unassembled WGS sequence"/>
</dbReference>
<evidence type="ECO:0000259" key="2">
    <source>
        <dbReference type="PROSITE" id="PS51084"/>
    </source>
</evidence>
<dbReference type="Gene3D" id="3.30.428.10">
    <property type="entry name" value="HIT-like"/>
    <property type="match status" value="1"/>
</dbReference>
<evidence type="ECO:0000313" key="3">
    <source>
        <dbReference type="EMBL" id="KKB80424.1"/>
    </source>
</evidence>
<dbReference type="STRING" id="361041.VW35_05010"/>
<organism evidence="3 4">
    <name type="scientific">Devosia soli</name>
    <dbReference type="NCBI Taxonomy" id="361041"/>
    <lineage>
        <taxon>Bacteria</taxon>
        <taxon>Pseudomonadati</taxon>
        <taxon>Pseudomonadota</taxon>
        <taxon>Alphaproteobacteria</taxon>
        <taxon>Hyphomicrobiales</taxon>
        <taxon>Devosiaceae</taxon>
        <taxon>Devosia</taxon>
    </lineage>
</organism>
<dbReference type="PATRIC" id="fig|361041.3.peg.308"/>
<reference evidence="3 4" key="1">
    <citation type="submission" date="2015-03" db="EMBL/GenBank/DDBJ databases">
        <authorList>
            <person name="Hassan Y.I."/>
            <person name="Lepp D."/>
            <person name="Zhou T."/>
        </authorList>
    </citation>
    <scope>NUCLEOTIDE SEQUENCE [LARGE SCALE GENOMIC DNA]</scope>
    <source>
        <strain evidence="3 4">GH2-10</strain>
    </source>
</reference>
<dbReference type="InterPro" id="IPR052908">
    <property type="entry name" value="AP-4-A_phosphorylase"/>
</dbReference>
<accession>A0A0F5LDZ2</accession>
<comment type="caution">
    <text evidence="3">The sequence shown here is derived from an EMBL/GenBank/DDBJ whole genome shotgun (WGS) entry which is preliminary data.</text>
</comment>
<dbReference type="EMBL" id="LAJG01000014">
    <property type="protein sequence ID" value="KKB80424.1"/>
    <property type="molecule type" value="Genomic_DNA"/>
</dbReference>
<dbReference type="PROSITE" id="PS51084">
    <property type="entry name" value="HIT_2"/>
    <property type="match status" value="1"/>
</dbReference>
<evidence type="ECO:0000256" key="1">
    <source>
        <dbReference type="PROSITE-ProRule" id="PRU00464"/>
    </source>
</evidence>
<feature type="domain" description="HIT" evidence="2">
    <location>
        <begin position="1"/>
        <end position="98"/>
    </location>
</feature>
<gene>
    <name evidence="3" type="ORF">VW35_05010</name>
</gene>
<dbReference type="InterPro" id="IPR019808">
    <property type="entry name" value="Histidine_triad_CS"/>
</dbReference>
<name>A0A0F5LDZ2_9HYPH</name>
<dbReference type="SUPFAM" id="SSF54197">
    <property type="entry name" value="HIT-like"/>
    <property type="match status" value="1"/>
</dbReference>
<dbReference type="PANTHER" id="PTHR42997">
    <property type="entry name" value="HIT FAMILY HYDROLASE"/>
    <property type="match status" value="1"/>
</dbReference>
<dbReference type="InterPro" id="IPR036265">
    <property type="entry name" value="HIT-like_sf"/>
</dbReference>
<proteinExistence type="predicted"/>
<dbReference type="GO" id="GO:0003824">
    <property type="term" value="F:catalytic activity"/>
    <property type="evidence" value="ECO:0007669"/>
    <property type="project" value="InterPro"/>
</dbReference>
<feature type="short sequence motif" description="Histidine triad motif" evidence="1">
    <location>
        <begin position="83"/>
        <end position="87"/>
    </location>
</feature>
<keyword evidence="4" id="KW-1185">Reference proteome</keyword>
<evidence type="ECO:0000313" key="4">
    <source>
        <dbReference type="Proteomes" id="UP000033514"/>
    </source>
</evidence>
<dbReference type="InterPro" id="IPR011146">
    <property type="entry name" value="HIT-like"/>
</dbReference>
<dbReference type="Pfam" id="PF01230">
    <property type="entry name" value="HIT"/>
    <property type="match status" value="1"/>
</dbReference>
<protein>
    <recommendedName>
        <fullName evidence="2">HIT domain-containing protein</fullName>
    </recommendedName>
</protein>